<feature type="domain" description="PD-(D/E)XK endonuclease-like" evidence="1">
    <location>
        <begin position="664"/>
        <end position="942"/>
    </location>
</feature>
<dbReference type="InterPro" id="IPR038726">
    <property type="entry name" value="PDDEXK_AddAB-type"/>
</dbReference>
<dbReference type="Pfam" id="PF12705">
    <property type="entry name" value="PDDEXK_1"/>
    <property type="match status" value="1"/>
</dbReference>
<evidence type="ECO:0000313" key="2">
    <source>
        <dbReference type="EMBL" id="SEL74458.1"/>
    </source>
</evidence>
<dbReference type="OrthoDB" id="9762792at2"/>
<dbReference type="SUPFAM" id="SSF52980">
    <property type="entry name" value="Restriction endonuclease-like"/>
    <property type="match status" value="1"/>
</dbReference>
<dbReference type="InterPro" id="IPR011604">
    <property type="entry name" value="PDDEXK-like_dom_sf"/>
</dbReference>
<dbReference type="EMBL" id="FNZR01000009">
    <property type="protein sequence ID" value="SEL74458.1"/>
    <property type="molecule type" value="Genomic_DNA"/>
</dbReference>
<accession>A0A1H7SPS7</accession>
<sequence length="966" mass="109149">MPPFLRQVAADLLSRFDDDLKDVAVVLTNKRPIVFLRKHLADLAGKPLWSPSFFTIQEFLRQSTTIPEASSLMQFFILHQLHNALLREEGRPEETPDEFYPLAETILSDFAQLDYDLAAPEDVYAELRDIALLQQRFPHLSAEQQRFMRQFWESFSVGKQTAIQQKFLQLWGRLPTLYRRFKDELIRQGLATTAGIYRDLVEGRATNPDFMVAYKQVAFIGFNALNRCEVRLFVQWQEVGKALFYFDADSYYLDDDLQEAGLFLRKNIRQYGLKQALGDVPALLAAKTGPIDIRATSGKVAQAKLLATLIADRPADRDAPTSTAIILADESLLIPVLQSLPEGIDFNVTMGYPLIQSTLFGFVDLWLGVQQQLAANQGRTVHHLDVEAVLTHPLSGVLVDERDALQKKMVANEWLEVPASELQFETGSYPAFFVPQTSNDALLQALHILLDGVLRQRQETHSLRHIEAVLILAVKKALNLLQEGLAHYSELSLPFLCALIRKALQSISAPIEGEPLKGIQVMGLLESRCLDFDEVYLIGANEGTLPNITAAPTFIPDSIRRANGLPVLENQDALSAYLFYRLLQHPRHITVVYNAVVDDNNSGEVSRFIRQLTFESRFTFVRRSQQQPIKTIPAPSALSVPKTGAVGHKLSRYLNDTNTDRPKLSASALTTYLQSPLLFFLKYIAGIKEPPRVAEEFEMNRLGSVVHQAMQDTYEQLKAESDTITASAIHRKIKTLPQICLQALSKELYGEAGRIQAPNSMQRILLKVAEEYAAVFLHYDATHVAPLRIVELENERDYSVEFPITVQGELRTVKLYGIIDRVDEVNDKTRIVDYKTGRDEVKFQGLDTLFAPASAKSNKAMIQTLFYTYVYEQVTGKRGVEPNLYIARKLRKEGSLFYMGGRGGNFLAEGAALEDIKDQFVAFLRRTLEELFDPDVPFRHNPDAVLYPNDPYREFIGQEMLDNDES</sequence>
<dbReference type="AlphaFoldDB" id="A0A1H7SPS7"/>
<evidence type="ECO:0000259" key="1">
    <source>
        <dbReference type="Pfam" id="PF12705"/>
    </source>
</evidence>
<dbReference type="InterPro" id="IPR011335">
    <property type="entry name" value="Restrct_endonuc-II-like"/>
</dbReference>
<dbReference type="Proteomes" id="UP000198916">
    <property type="component" value="Unassembled WGS sequence"/>
</dbReference>
<name>A0A1H7SPS7_9SPHI</name>
<dbReference type="STRING" id="332977.SAMN05421740_109110"/>
<dbReference type="RefSeq" id="WP_090607947.1">
    <property type="nucleotide sequence ID" value="NZ_FNZR01000009.1"/>
</dbReference>
<gene>
    <name evidence="2" type="ORF">SAMN05421740_109110</name>
</gene>
<proteinExistence type="predicted"/>
<dbReference type="Gene3D" id="3.90.320.10">
    <property type="match status" value="1"/>
</dbReference>
<evidence type="ECO:0000313" key="3">
    <source>
        <dbReference type="Proteomes" id="UP000198916"/>
    </source>
</evidence>
<protein>
    <submittedName>
        <fullName evidence="2">PD-(D/E)XK nuclease superfamily protein</fullName>
    </submittedName>
</protein>
<reference evidence="3" key="1">
    <citation type="submission" date="2016-10" db="EMBL/GenBank/DDBJ databases">
        <authorList>
            <person name="Varghese N."/>
            <person name="Submissions S."/>
        </authorList>
    </citation>
    <scope>NUCLEOTIDE SEQUENCE [LARGE SCALE GENOMIC DNA]</scope>
    <source>
        <strain evidence="3">Jip14</strain>
    </source>
</reference>
<dbReference type="SUPFAM" id="SSF52540">
    <property type="entry name" value="P-loop containing nucleoside triphosphate hydrolases"/>
    <property type="match status" value="1"/>
</dbReference>
<keyword evidence="3" id="KW-1185">Reference proteome</keyword>
<dbReference type="InterPro" id="IPR027417">
    <property type="entry name" value="P-loop_NTPase"/>
</dbReference>
<organism evidence="2 3">
    <name type="scientific">Parapedobacter koreensis</name>
    <dbReference type="NCBI Taxonomy" id="332977"/>
    <lineage>
        <taxon>Bacteria</taxon>
        <taxon>Pseudomonadati</taxon>
        <taxon>Bacteroidota</taxon>
        <taxon>Sphingobacteriia</taxon>
        <taxon>Sphingobacteriales</taxon>
        <taxon>Sphingobacteriaceae</taxon>
        <taxon>Parapedobacter</taxon>
    </lineage>
</organism>